<dbReference type="AlphaFoldDB" id="A0A7M2Z1W0"/>
<dbReference type="InterPro" id="IPR005471">
    <property type="entry name" value="Tscrpt_reg_IclR_N"/>
</dbReference>
<dbReference type="SMART" id="SM00346">
    <property type="entry name" value="HTH_ICLR"/>
    <property type="match status" value="1"/>
</dbReference>
<name>A0A7M2Z1W0_9ACTN</name>
<dbReference type="PROSITE" id="PS51077">
    <property type="entry name" value="HTH_ICLR"/>
    <property type="match status" value="1"/>
</dbReference>
<dbReference type="Gene3D" id="1.10.10.10">
    <property type="entry name" value="Winged helix-like DNA-binding domain superfamily/Winged helix DNA-binding domain"/>
    <property type="match status" value="1"/>
</dbReference>
<dbReference type="PROSITE" id="PS51078">
    <property type="entry name" value="ICLR_ED"/>
    <property type="match status" value="1"/>
</dbReference>
<dbReference type="EMBL" id="QQZY01000001">
    <property type="protein sequence ID" value="RDI76119.1"/>
    <property type="molecule type" value="Genomic_DNA"/>
</dbReference>
<dbReference type="Proteomes" id="UP000254134">
    <property type="component" value="Unassembled WGS sequence"/>
</dbReference>
<dbReference type="SUPFAM" id="SSF46785">
    <property type="entry name" value="Winged helix' DNA-binding domain"/>
    <property type="match status" value="1"/>
</dbReference>
<keyword evidence="3" id="KW-0804">Transcription</keyword>
<evidence type="ECO:0000313" key="6">
    <source>
        <dbReference type="EMBL" id="RDI76119.1"/>
    </source>
</evidence>
<dbReference type="SMART" id="SM00418">
    <property type="entry name" value="HTH_ARSR"/>
    <property type="match status" value="1"/>
</dbReference>
<keyword evidence="7" id="KW-1185">Reference proteome</keyword>
<dbReference type="InterPro" id="IPR001845">
    <property type="entry name" value="HTH_ArsR_DNA-bd_dom"/>
</dbReference>
<dbReference type="InterPro" id="IPR029016">
    <property type="entry name" value="GAF-like_dom_sf"/>
</dbReference>
<dbReference type="GO" id="GO:0003677">
    <property type="term" value="F:DNA binding"/>
    <property type="evidence" value="ECO:0007669"/>
    <property type="project" value="UniProtKB-KW"/>
</dbReference>
<feature type="domain" description="IclR-ED" evidence="5">
    <location>
        <begin position="73"/>
        <end position="251"/>
    </location>
</feature>
<evidence type="ECO:0000256" key="1">
    <source>
        <dbReference type="ARBA" id="ARBA00023015"/>
    </source>
</evidence>
<organism evidence="6 7">
    <name type="scientific">Gaiella occulta</name>
    <dbReference type="NCBI Taxonomy" id="1002870"/>
    <lineage>
        <taxon>Bacteria</taxon>
        <taxon>Bacillati</taxon>
        <taxon>Actinomycetota</taxon>
        <taxon>Thermoleophilia</taxon>
        <taxon>Gaiellales</taxon>
        <taxon>Gaiellaceae</taxon>
        <taxon>Gaiella</taxon>
    </lineage>
</organism>
<dbReference type="Pfam" id="PF09339">
    <property type="entry name" value="HTH_IclR"/>
    <property type="match status" value="1"/>
</dbReference>
<dbReference type="OrthoDB" id="7274111at2"/>
<dbReference type="Pfam" id="PF01614">
    <property type="entry name" value="IclR_C"/>
    <property type="match status" value="1"/>
</dbReference>
<dbReference type="InterPro" id="IPR011991">
    <property type="entry name" value="ArsR-like_HTH"/>
</dbReference>
<evidence type="ECO:0000259" key="5">
    <source>
        <dbReference type="PROSITE" id="PS51078"/>
    </source>
</evidence>
<keyword evidence="2" id="KW-0238">DNA-binding</keyword>
<dbReference type="GO" id="GO:0003700">
    <property type="term" value="F:DNA-binding transcription factor activity"/>
    <property type="evidence" value="ECO:0007669"/>
    <property type="project" value="InterPro"/>
</dbReference>
<accession>A0A7M2Z1W0</accession>
<reference evidence="7" key="2">
    <citation type="journal article" date="2019" name="MicrobiologyOpen">
        <title>High-quality draft genome sequence of Gaiella occulta isolated from a 150 meter deep mineral water borehole and comparison with the genome sequences of other deep-branching lineages of the phylum Actinobacteria.</title>
        <authorList>
            <person name="Severino R."/>
            <person name="Froufe H.J.C."/>
            <person name="Barroso C."/>
            <person name="Albuquerque L."/>
            <person name="Lobo-da-Cunha A."/>
            <person name="da Costa M.S."/>
            <person name="Egas C."/>
        </authorList>
    </citation>
    <scope>NUCLEOTIDE SEQUENCE [LARGE SCALE GENOMIC DNA]</scope>
    <source>
        <strain evidence="7">F2-233</strain>
    </source>
</reference>
<comment type="caution">
    <text evidence="6">The sequence shown here is derived from an EMBL/GenBank/DDBJ whole genome shotgun (WGS) entry which is preliminary data.</text>
</comment>
<evidence type="ECO:0000313" key="7">
    <source>
        <dbReference type="Proteomes" id="UP000254134"/>
    </source>
</evidence>
<dbReference type="PANTHER" id="PTHR30136">
    <property type="entry name" value="HELIX-TURN-HELIX TRANSCRIPTIONAL REGULATOR, ICLR FAMILY"/>
    <property type="match status" value="1"/>
</dbReference>
<keyword evidence="1" id="KW-0805">Transcription regulation</keyword>
<evidence type="ECO:0000259" key="4">
    <source>
        <dbReference type="PROSITE" id="PS51077"/>
    </source>
</evidence>
<dbReference type="InterPro" id="IPR036388">
    <property type="entry name" value="WH-like_DNA-bd_sf"/>
</dbReference>
<feature type="domain" description="HTH iclR-type" evidence="4">
    <location>
        <begin position="12"/>
        <end position="72"/>
    </location>
</feature>
<protein>
    <submittedName>
        <fullName evidence="6">Transcriptional regulator</fullName>
    </submittedName>
</protein>
<dbReference type="GO" id="GO:0045892">
    <property type="term" value="P:negative regulation of DNA-templated transcription"/>
    <property type="evidence" value="ECO:0007669"/>
    <property type="project" value="TreeGrafter"/>
</dbReference>
<dbReference type="Gene3D" id="3.30.450.40">
    <property type="match status" value="1"/>
</dbReference>
<dbReference type="InterPro" id="IPR050707">
    <property type="entry name" value="HTH_MetabolicPath_Reg"/>
</dbReference>
<dbReference type="InterPro" id="IPR014757">
    <property type="entry name" value="Tscrpt_reg_IclR_C"/>
</dbReference>
<dbReference type="InterPro" id="IPR036390">
    <property type="entry name" value="WH_DNA-bd_sf"/>
</dbReference>
<dbReference type="RefSeq" id="WP_114794967.1">
    <property type="nucleotide sequence ID" value="NZ_QQZY01000001.1"/>
</dbReference>
<dbReference type="SUPFAM" id="SSF55781">
    <property type="entry name" value="GAF domain-like"/>
    <property type="match status" value="1"/>
</dbReference>
<evidence type="ECO:0000256" key="2">
    <source>
        <dbReference type="ARBA" id="ARBA00023125"/>
    </source>
</evidence>
<dbReference type="PANTHER" id="PTHR30136:SF24">
    <property type="entry name" value="HTH-TYPE TRANSCRIPTIONAL REPRESSOR ALLR"/>
    <property type="match status" value="1"/>
</dbReference>
<proteinExistence type="predicted"/>
<evidence type="ECO:0000256" key="3">
    <source>
        <dbReference type="ARBA" id="ARBA00023163"/>
    </source>
</evidence>
<dbReference type="CDD" id="cd00090">
    <property type="entry name" value="HTH_ARSR"/>
    <property type="match status" value="1"/>
</dbReference>
<reference evidence="6 7" key="1">
    <citation type="submission" date="2018-07" db="EMBL/GenBank/DDBJ databases">
        <title>High-quality-draft genome sequence of Gaiella occulta.</title>
        <authorList>
            <person name="Severino R."/>
            <person name="Froufe H.J.C."/>
            <person name="Rainey F.A."/>
            <person name="Barroso C."/>
            <person name="Albuquerque L."/>
            <person name="Lobo-Da-Cunha A."/>
            <person name="Da Costa M.S."/>
            <person name="Egas C."/>
        </authorList>
    </citation>
    <scope>NUCLEOTIDE SEQUENCE [LARGE SCALE GENOMIC DNA]</scope>
    <source>
        <strain evidence="6 7">F2-233</strain>
    </source>
</reference>
<gene>
    <name evidence="6" type="ORF">Gocc_0538</name>
</gene>
<sequence>MARTGSPATRHVAAVERAVAVLDALVGGELGTNEVARRTGLNASTASRQLATLVAAGLVAHVEETGRYRLGPRLVELGNAALAGLDVRDLARPHLRALSHATGETATLSVPGDPDAITVDFVQSPSSVQSVARLGRPSVAHATATGKVALAFGEVELPPGRLRPYTARTITDRAALAREIAVVRERGYAVALREREDDLNAVAAPVCDSRGDLVAVIGVQGPASRFTPAAIDASLPVLRERAAAVSGAIGGDGAEP</sequence>